<feature type="transmembrane region" description="Helical" evidence="9">
    <location>
        <begin position="144"/>
        <end position="161"/>
    </location>
</feature>
<sequence length="307" mass="33424">MFEIIRETHVPFMAIRRRAYIFSIALIAVGIVSYFVHGGFRLGVDFSGGRLIEYKFNESVDPGTIRNTLTKIGIQGGEVQEVGREHTSFIVRVPVSDTEAAAADKGPSALLLDALQKEKPGLSGELLREELVGPRVGSELRQKAFWAVLISLVLILAYVGFRFEIRFAVGGVIALAHDVLVVLALFSVLNIEITIPVVAALLTIGGYSINDTVVVFDRIREQSRLHVGQKISDVMDLSINQTLSRTIITAFTTFLAALSLVIFGGEVIHDFALAMVVGVAIGTYSSIFVASALALDMSKHERIQAPR</sequence>
<name>A0A956RRL5_UNCEI</name>
<dbReference type="HAMAP" id="MF_01464_B">
    <property type="entry name" value="SecF_B"/>
    <property type="match status" value="1"/>
</dbReference>
<evidence type="ECO:0000256" key="6">
    <source>
        <dbReference type="ARBA" id="ARBA00022989"/>
    </source>
</evidence>
<dbReference type="GO" id="GO:0043952">
    <property type="term" value="P:protein transport by the Sec complex"/>
    <property type="evidence" value="ECO:0007669"/>
    <property type="project" value="UniProtKB-UniRule"/>
</dbReference>
<comment type="function">
    <text evidence="9">Part of the Sec protein translocase complex. Interacts with the SecYEG preprotein conducting channel. SecDF uses the proton motive force (PMF) to complete protein translocation after the ATP-dependent function of SecA.</text>
</comment>
<dbReference type="InterPro" id="IPR022813">
    <property type="entry name" value="SecD/SecF_arch_bac"/>
</dbReference>
<accession>A0A956RRL5</accession>
<evidence type="ECO:0000256" key="9">
    <source>
        <dbReference type="HAMAP-Rule" id="MF_01464"/>
    </source>
</evidence>
<dbReference type="GO" id="GO:0015450">
    <property type="term" value="F:protein-transporting ATPase activity"/>
    <property type="evidence" value="ECO:0007669"/>
    <property type="project" value="InterPro"/>
</dbReference>
<evidence type="ECO:0000256" key="5">
    <source>
        <dbReference type="ARBA" id="ARBA00022927"/>
    </source>
</evidence>
<reference evidence="11" key="1">
    <citation type="submission" date="2020-04" db="EMBL/GenBank/DDBJ databases">
        <authorList>
            <person name="Zhang T."/>
        </authorList>
    </citation>
    <scope>NUCLEOTIDE SEQUENCE</scope>
    <source>
        <strain evidence="11">HKST-UBA01</strain>
    </source>
</reference>
<protein>
    <recommendedName>
        <fullName evidence="9">Protein-export membrane protein SecF</fullName>
    </recommendedName>
</protein>
<feature type="transmembrane region" description="Helical" evidence="9">
    <location>
        <begin position="20"/>
        <end position="40"/>
    </location>
</feature>
<dbReference type="Gene3D" id="1.20.1640.10">
    <property type="entry name" value="Multidrug efflux transporter AcrB transmembrane domain"/>
    <property type="match status" value="1"/>
</dbReference>
<comment type="subunit">
    <text evidence="9">Forms a complex with SecD. Part of the essential Sec protein translocation apparatus which comprises SecA, SecYEG and auxiliary proteins SecDF. Other proteins may also be involved.</text>
</comment>
<feature type="domain" description="Protein export membrane protein SecD/SecF C-terminal" evidence="10">
    <location>
        <begin position="125"/>
        <end position="299"/>
    </location>
</feature>
<feature type="transmembrane region" description="Helical" evidence="9">
    <location>
        <begin position="247"/>
        <end position="265"/>
    </location>
</feature>
<evidence type="ECO:0000256" key="4">
    <source>
        <dbReference type="ARBA" id="ARBA00022692"/>
    </source>
</evidence>
<dbReference type="InterPro" id="IPR022645">
    <property type="entry name" value="SecD/SecF_bac"/>
</dbReference>
<evidence type="ECO:0000256" key="2">
    <source>
        <dbReference type="ARBA" id="ARBA00022448"/>
    </source>
</evidence>
<comment type="similarity">
    <text evidence="9">Belongs to the SecD/SecF family. SecF subfamily.</text>
</comment>
<evidence type="ECO:0000313" key="11">
    <source>
        <dbReference type="EMBL" id="MCA9730120.1"/>
    </source>
</evidence>
<dbReference type="PANTHER" id="PTHR30081">
    <property type="entry name" value="PROTEIN-EXPORT MEMBRANE PROTEIN SEC"/>
    <property type="match status" value="1"/>
</dbReference>
<dbReference type="InterPro" id="IPR055344">
    <property type="entry name" value="SecD_SecF_C_bact"/>
</dbReference>
<organism evidence="11 12">
    <name type="scientific">Eiseniibacteriota bacterium</name>
    <dbReference type="NCBI Taxonomy" id="2212470"/>
    <lineage>
        <taxon>Bacteria</taxon>
        <taxon>Candidatus Eiseniibacteriota</taxon>
    </lineage>
</organism>
<keyword evidence="7 9" id="KW-0811">Translocation</keyword>
<keyword evidence="4 9" id="KW-0812">Transmembrane</keyword>
<dbReference type="Pfam" id="PF02355">
    <property type="entry name" value="SecD_SecF_C"/>
    <property type="match status" value="1"/>
</dbReference>
<evidence type="ECO:0000256" key="7">
    <source>
        <dbReference type="ARBA" id="ARBA00023010"/>
    </source>
</evidence>
<reference evidence="11" key="2">
    <citation type="journal article" date="2021" name="Microbiome">
        <title>Successional dynamics and alternative stable states in a saline activated sludge microbial community over 9 years.</title>
        <authorList>
            <person name="Wang Y."/>
            <person name="Ye J."/>
            <person name="Ju F."/>
            <person name="Liu L."/>
            <person name="Boyd J.A."/>
            <person name="Deng Y."/>
            <person name="Parks D.H."/>
            <person name="Jiang X."/>
            <person name="Yin X."/>
            <person name="Woodcroft B.J."/>
            <person name="Tyson G.W."/>
            <person name="Hugenholtz P."/>
            <person name="Polz M.F."/>
            <person name="Zhang T."/>
        </authorList>
    </citation>
    <scope>NUCLEOTIDE SEQUENCE</scope>
    <source>
        <strain evidence="11">HKST-UBA01</strain>
    </source>
</reference>
<keyword evidence="5 9" id="KW-0653">Protein transport</keyword>
<dbReference type="InterPro" id="IPR005665">
    <property type="entry name" value="SecF_bac"/>
</dbReference>
<dbReference type="InterPro" id="IPR022646">
    <property type="entry name" value="SecD/SecF_CS"/>
</dbReference>
<dbReference type="Pfam" id="PF07549">
    <property type="entry name" value="Sec_GG"/>
    <property type="match status" value="1"/>
</dbReference>
<comment type="subcellular location">
    <subcellularLocation>
        <location evidence="1 9">Cell membrane</location>
        <topology evidence="1 9">Multi-pass membrane protein</topology>
    </subcellularLocation>
</comment>
<dbReference type="PANTHER" id="PTHR30081:SF8">
    <property type="entry name" value="PROTEIN TRANSLOCASE SUBUNIT SECF"/>
    <property type="match status" value="1"/>
</dbReference>
<dbReference type="NCBIfam" id="TIGR00966">
    <property type="entry name" value="transloc_SecF"/>
    <property type="match status" value="1"/>
</dbReference>
<dbReference type="EMBL" id="JAGQHR010000999">
    <property type="protein sequence ID" value="MCA9730120.1"/>
    <property type="molecule type" value="Genomic_DNA"/>
</dbReference>
<dbReference type="InterPro" id="IPR048634">
    <property type="entry name" value="SecD_SecF_C"/>
</dbReference>
<dbReference type="Proteomes" id="UP000697710">
    <property type="component" value="Unassembled WGS sequence"/>
</dbReference>
<keyword evidence="8 9" id="KW-0472">Membrane</keyword>
<keyword evidence="6 9" id="KW-1133">Transmembrane helix</keyword>
<evidence type="ECO:0000256" key="3">
    <source>
        <dbReference type="ARBA" id="ARBA00022475"/>
    </source>
</evidence>
<dbReference type="SUPFAM" id="SSF82866">
    <property type="entry name" value="Multidrug efflux transporter AcrB transmembrane domain"/>
    <property type="match status" value="1"/>
</dbReference>
<keyword evidence="3 9" id="KW-1003">Cell membrane</keyword>
<proteinExistence type="inferred from homology"/>
<evidence type="ECO:0000259" key="10">
    <source>
        <dbReference type="Pfam" id="PF02355"/>
    </source>
</evidence>
<dbReference type="GO" id="GO:0006605">
    <property type="term" value="P:protein targeting"/>
    <property type="evidence" value="ECO:0007669"/>
    <property type="project" value="UniProtKB-UniRule"/>
</dbReference>
<gene>
    <name evidence="9 11" type="primary">secF</name>
    <name evidence="11" type="ORF">KC729_20720</name>
</gene>
<dbReference type="AlphaFoldDB" id="A0A956RRL5"/>
<evidence type="ECO:0000256" key="8">
    <source>
        <dbReference type="ARBA" id="ARBA00023136"/>
    </source>
</evidence>
<dbReference type="GO" id="GO:0065002">
    <property type="term" value="P:intracellular protein transmembrane transport"/>
    <property type="evidence" value="ECO:0007669"/>
    <property type="project" value="UniProtKB-UniRule"/>
</dbReference>
<feature type="transmembrane region" description="Helical" evidence="9">
    <location>
        <begin position="168"/>
        <end position="189"/>
    </location>
</feature>
<dbReference type="PRINTS" id="PR01755">
    <property type="entry name" value="SECFTRNLCASE"/>
</dbReference>
<feature type="transmembrane region" description="Helical" evidence="9">
    <location>
        <begin position="271"/>
        <end position="295"/>
    </location>
</feature>
<dbReference type="GO" id="GO:0005886">
    <property type="term" value="C:plasma membrane"/>
    <property type="evidence" value="ECO:0007669"/>
    <property type="project" value="UniProtKB-SubCell"/>
</dbReference>
<evidence type="ECO:0000313" key="12">
    <source>
        <dbReference type="Proteomes" id="UP000697710"/>
    </source>
</evidence>
<feature type="transmembrane region" description="Helical" evidence="9">
    <location>
        <begin position="195"/>
        <end position="216"/>
    </location>
</feature>
<evidence type="ECO:0000256" key="1">
    <source>
        <dbReference type="ARBA" id="ARBA00004651"/>
    </source>
</evidence>
<dbReference type="NCBIfam" id="TIGR00916">
    <property type="entry name" value="2A0604s01"/>
    <property type="match status" value="1"/>
</dbReference>
<comment type="caution">
    <text evidence="11">The sequence shown here is derived from an EMBL/GenBank/DDBJ whole genome shotgun (WGS) entry which is preliminary data.</text>
</comment>
<keyword evidence="2 9" id="KW-0813">Transport</keyword>